<keyword evidence="3" id="KW-1133">Transmembrane helix</keyword>
<dbReference type="InterPro" id="IPR023415">
    <property type="entry name" value="LDLR_class-A_CS"/>
</dbReference>
<organism evidence="4">
    <name type="scientific">Timema cristinae</name>
    <name type="common">Walking stick</name>
    <dbReference type="NCBI Taxonomy" id="61476"/>
    <lineage>
        <taxon>Eukaryota</taxon>
        <taxon>Metazoa</taxon>
        <taxon>Ecdysozoa</taxon>
        <taxon>Arthropoda</taxon>
        <taxon>Hexapoda</taxon>
        <taxon>Insecta</taxon>
        <taxon>Pterygota</taxon>
        <taxon>Neoptera</taxon>
        <taxon>Polyneoptera</taxon>
        <taxon>Phasmatodea</taxon>
        <taxon>Timematodea</taxon>
        <taxon>Timematoidea</taxon>
        <taxon>Timematidae</taxon>
        <taxon>Timema</taxon>
    </lineage>
</organism>
<keyword evidence="3" id="KW-0472">Membrane</keyword>
<dbReference type="Gene3D" id="4.10.400.10">
    <property type="entry name" value="Low-density Lipoprotein Receptor"/>
    <property type="match status" value="1"/>
</dbReference>
<dbReference type="PROSITE" id="PS01209">
    <property type="entry name" value="LDLRA_1"/>
    <property type="match status" value="1"/>
</dbReference>
<dbReference type="SMART" id="SM00192">
    <property type="entry name" value="LDLa"/>
    <property type="match status" value="1"/>
</dbReference>
<proteinExistence type="predicted"/>
<feature type="transmembrane region" description="Helical" evidence="3">
    <location>
        <begin position="267"/>
        <end position="287"/>
    </location>
</feature>
<reference evidence="4" key="1">
    <citation type="submission" date="2020-11" db="EMBL/GenBank/DDBJ databases">
        <authorList>
            <person name="Tran Van P."/>
        </authorList>
    </citation>
    <scope>NUCLEOTIDE SEQUENCE</scope>
</reference>
<evidence type="ECO:0000256" key="3">
    <source>
        <dbReference type="SAM" id="Phobius"/>
    </source>
</evidence>
<name>A0A7R9H562_TIMCR</name>
<dbReference type="InterPro" id="IPR002172">
    <property type="entry name" value="LDrepeatLR_classA_rpt"/>
</dbReference>
<dbReference type="EMBL" id="OC320512">
    <property type="protein sequence ID" value="CAD7408244.1"/>
    <property type="molecule type" value="Genomic_DNA"/>
</dbReference>
<evidence type="ECO:0000313" key="4">
    <source>
        <dbReference type="EMBL" id="CAD7408244.1"/>
    </source>
</evidence>
<keyword evidence="3" id="KW-0812">Transmembrane</keyword>
<sequence length="368" mass="39022">MVSTTDLTYSLVCSWIFMSILQVTTRAYIIVSPDSVCTPKGKEPSHITLLRLHHSGSTSAALLDLEAGTEALECALLVVGPPRFLVSLQVTGRAAGTSYNGAQSGENCSLTVMTVGKKRPWNMDLCDRRAASKSMVMSSEPATFKWSVPAVTSSSQLRASHIVITVVGRGSGWCGAASKFPCVVAMNGKYSLMCVSSDLVCDGHVNCPMTGSDEDPQVCGLGLDSAPQQPLPARTTPATLPGDTDYDIESSGPEETLPEALSRYGPWGYLMLGTLICGALLMLCGLWECCCRRRKQPREVPGASAPPLPSHPHSIFIIGSQQRGSEAAPPKYEELDQPPDYGILFPGEKEKAPGNGDAGKSGPSAQPC</sequence>
<feature type="region of interest" description="Disordered" evidence="2">
    <location>
        <begin position="319"/>
        <end position="368"/>
    </location>
</feature>
<evidence type="ECO:0000256" key="2">
    <source>
        <dbReference type="SAM" id="MobiDB-lite"/>
    </source>
</evidence>
<feature type="compositionally biased region" description="Low complexity" evidence="2">
    <location>
        <begin position="226"/>
        <end position="241"/>
    </location>
</feature>
<dbReference type="InterPro" id="IPR036055">
    <property type="entry name" value="LDL_receptor-like_sf"/>
</dbReference>
<dbReference type="AlphaFoldDB" id="A0A7R9H562"/>
<accession>A0A7R9H562</accession>
<keyword evidence="1" id="KW-1015">Disulfide bond</keyword>
<feature type="region of interest" description="Disordered" evidence="2">
    <location>
        <begin position="224"/>
        <end position="257"/>
    </location>
</feature>
<gene>
    <name evidence="4" type="ORF">TCEB3V08_LOCUS9438</name>
</gene>
<protein>
    <submittedName>
        <fullName evidence="4">Uncharacterized protein</fullName>
    </submittedName>
</protein>
<evidence type="ECO:0000256" key="1">
    <source>
        <dbReference type="ARBA" id="ARBA00023157"/>
    </source>
</evidence>